<evidence type="ECO:0000259" key="1">
    <source>
        <dbReference type="PROSITE" id="PS51462"/>
    </source>
</evidence>
<dbReference type="PROSITE" id="PS51462">
    <property type="entry name" value="NUDIX"/>
    <property type="match status" value="1"/>
</dbReference>
<dbReference type="GO" id="GO:0003824">
    <property type="term" value="F:catalytic activity"/>
    <property type="evidence" value="ECO:0007669"/>
    <property type="project" value="UniProtKB-ARBA"/>
</dbReference>
<dbReference type="EMBL" id="VZPB01000031">
    <property type="protein sequence ID" value="KAB0580632.1"/>
    <property type="molecule type" value="Genomic_DNA"/>
</dbReference>
<comment type="caution">
    <text evidence="2">The sequence shown here is derived from an EMBL/GenBank/DDBJ whole genome shotgun (WGS) entry which is preliminary data.</text>
</comment>
<protein>
    <submittedName>
        <fullName evidence="2">NUDIX domain-containing protein</fullName>
    </submittedName>
</protein>
<dbReference type="CDD" id="cd03676">
    <property type="entry name" value="NUDIX_Tnr3_like"/>
    <property type="match status" value="1"/>
</dbReference>
<reference evidence="2 3" key="1">
    <citation type="submission" date="2019-09" db="EMBL/GenBank/DDBJ databases">
        <title>Draft genome sequences of 48 bacterial type strains from the CCUG.</title>
        <authorList>
            <person name="Tunovic T."/>
            <person name="Pineiro-Iglesias B."/>
            <person name="Unosson C."/>
            <person name="Inganas E."/>
            <person name="Ohlen M."/>
            <person name="Cardew S."/>
            <person name="Jensie-Markopoulos S."/>
            <person name="Salva-Serra F."/>
            <person name="Jaen-Luchoro D."/>
            <person name="Karlsson R."/>
            <person name="Svensson-Stadler L."/>
            <person name="Chun J."/>
            <person name="Moore E."/>
        </authorList>
    </citation>
    <scope>NUCLEOTIDE SEQUENCE [LARGE SCALE GENOMIC DNA]</scope>
    <source>
        <strain evidence="2 3">CCUG 30977</strain>
    </source>
</reference>
<keyword evidence="3" id="KW-1185">Reference proteome</keyword>
<gene>
    <name evidence="2" type="ORF">F7Q92_13270</name>
</gene>
<dbReference type="Gene3D" id="3.90.79.10">
    <property type="entry name" value="Nucleoside Triphosphate Pyrophosphohydrolase"/>
    <property type="match status" value="1"/>
</dbReference>
<proteinExistence type="predicted"/>
<accession>A0A643F9Y8</accession>
<dbReference type="InterPro" id="IPR015797">
    <property type="entry name" value="NUDIX_hydrolase-like_dom_sf"/>
</dbReference>
<dbReference type="InterPro" id="IPR000086">
    <property type="entry name" value="NUDIX_hydrolase_dom"/>
</dbReference>
<name>A0A643F9Y8_IDEDE</name>
<evidence type="ECO:0000313" key="3">
    <source>
        <dbReference type="Proteomes" id="UP000430120"/>
    </source>
</evidence>
<evidence type="ECO:0000313" key="2">
    <source>
        <dbReference type="EMBL" id="KAB0580632.1"/>
    </source>
</evidence>
<dbReference type="AlphaFoldDB" id="A0A643F9Y8"/>
<feature type="domain" description="Nudix hydrolase" evidence="1">
    <location>
        <begin position="124"/>
        <end position="264"/>
    </location>
</feature>
<dbReference type="Proteomes" id="UP000430120">
    <property type="component" value="Unassembled WGS sequence"/>
</dbReference>
<dbReference type="Pfam" id="PF00293">
    <property type="entry name" value="NUDIX"/>
    <property type="match status" value="1"/>
</dbReference>
<dbReference type="OrthoDB" id="5621792at2"/>
<sequence>MTAAPGPALWPSLRRARQARRDLRVPVCLVAPGEAPARIGSVDRAHLPALLAEGVPLTVAPDGQRCWLLPRDTRDATLAALHLRLRDQGLIRAWRDEPYPLLDEQGQLQAVIERAASRFWGSFTFGAHCNGYVADAQGRPTHLWVARRADDKPTDPGLLDNMIGGGVPHGQTPREALLREAWEEAGLMPDQMAGLQRGRVIELCCDIPEGLQHEWLHVYDLALPPDVHPLNQDGEVAWHRLMPVAQALDHARRGDMTVDAALATLDFALRHGLLDEAEAALLGPTTEGLWVSPARAERIDPVVAARP</sequence>
<organism evidence="2 3">
    <name type="scientific">Ideonella dechloratans</name>
    <dbReference type="NCBI Taxonomy" id="36863"/>
    <lineage>
        <taxon>Bacteria</taxon>
        <taxon>Pseudomonadati</taxon>
        <taxon>Pseudomonadota</taxon>
        <taxon>Betaproteobacteria</taxon>
        <taxon>Burkholderiales</taxon>
        <taxon>Sphaerotilaceae</taxon>
        <taxon>Ideonella</taxon>
    </lineage>
</organism>
<dbReference type="SUPFAM" id="SSF55811">
    <property type="entry name" value="Nudix"/>
    <property type="match status" value="1"/>
</dbReference>
<dbReference type="RefSeq" id="WP_151124611.1">
    <property type="nucleotide sequence ID" value="NZ_CP088081.1"/>
</dbReference>